<evidence type="ECO:0000313" key="2">
    <source>
        <dbReference type="EMBL" id="AFM27474.1"/>
    </source>
</evidence>
<evidence type="ECO:0000259" key="1">
    <source>
        <dbReference type="Pfam" id="PF14667"/>
    </source>
</evidence>
<dbReference type="STRING" id="706587.Desti_4860"/>
<dbReference type="InterPro" id="IPR029303">
    <property type="entry name" value="CapF_C"/>
</dbReference>
<dbReference type="Gene3D" id="2.60.120.10">
    <property type="entry name" value="Jelly Rolls"/>
    <property type="match status" value="1"/>
</dbReference>
<dbReference type="KEGG" id="dti:Desti_4860"/>
<dbReference type="OrthoDB" id="272049at2"/>
<dbReference type="HOGENOM" id="CLU_2000255_0_0_7"/>
<dbReference type="InterPro" id="IPR011051">
    <property type="entry name" value="RmlC_Cupin_sf"/>
</dbReference>
<dbReference type="RefSeq" id="WP_014812581.1">
    <property type="nucleotide sequence ID" value="NC_018025.1"/>
</dbReference>
<dbReference type="AlphaFoldDB" id="I4CD33"/>
<dbReference type="Proteomes" id="UP000006055">
    <property type="component" value="Chromosome"/>
</dbReference>
<sequence length="124" mass="14257">MSHEILKPSFERNDERGHFQEVLNDGHWENLIRGSMKADAVMGNHYHKKTVIFFYISRGSATIKTVNVENGERDEFRVGTSQGVILKTNESHAIKFLEESDFIMLKSLRYDAADSDTFSFPVED</sequence>
<dbReference type="Pfam" id="PF14667">
    <property type="entry name" value="Polysacc_synt_C"/>
    <property type="match status" value="1"/>
</dbReference>
<proteinExistence type="predicted"/>
<accession>I4CD33</accession>
<evidence type="ECO:0000313" key="3">
    <source>
        <dbReference type="Proteomes" id="UP000006055"/>
    </source>
</evidence>
<dbReference type="EMBL" id="CP003360">
    <property type="protein sequence ID" value="AFM27474.1"/>
    <property type="molecule type" value="Genomic_DNA"/>
</dbReference>
<gene>
    <name evidence="2" type="ordered locus">Desti_4860</name>
</gene>
<dbReference type="InterPro" id="IPR014710">
    <property type="entry name" value="RmlC-like_jellyroll"/>
</dbReference>
<protein>
    <recommendedName>
        <fullName evidence="1">Capsular polysaccharide assembling protein CapF C-terminal domain-containing protein</fullName>
    </recommendedName>
</protein>
<dbReference type="SUPFAM" id="SSF51182">
    <property type="entry name" value="RmlC-like cupins"/>
    <property type="match status" value="1"/>
</dbReference>
<name>I4CD33_DESTA</name>
<feature type="domain" description="Capsular polysaccharide assembling protein CapF C-terminal" evidence="1">
    <location>
        <begin position="13"/>
        <end position="118"/>
    </location>
</feature>
<keyword evidence="3" id="KW-1185">Reference proteome</keyword>
<reference evidence="3" key="1">
    <citation type="submission" date="2012-06" db="EMBL/GenBank/DDBJ databases">
        <title>Complete sequence of chromosome of Desulfomonile tiedjei DSM 6799.</title>
        <authorList>
            <person name="Lucas S."/>
            <person name="Copeland A."/>
            <person name="Lapidus A."/>
            <person name="Glavina del Rio T."/>
            <person name="Dalin E."/>
            <person name="Tice H."/>
            <person name="Bruce D."/>
            <person name="Goodwin L."/>
            <person name="Pitluck S."/>
            <person name="Peters L."/>
            <person name="Ovchinnikova G."/>
            <person name="Zeytun A."/>
            <person name="Lu M."/>
            <person name="Kyrpides N."/>
            <person name="Mavromatis K."/>
            <person name="Ivanova N."/>
            <person name="Brettin T."/>
            <person name="Detter J.C."/>
            <person name="Han C."/>
            <person name="Larimer F."/>
            <person name="Land M."/>
            <person name="Hauser L."/>
            <person name="Markowitz V."/>
            <person name="Cheng J.-F."/>
            <person name="Hugenholtz P."/>
            <person name="Woyke T."/>
            <person name="Wu D."/>
            <person name="Spring S."/>
            <person name="Schroeder M."/>
            <person name="Brambilla E."/>
            <person name="Klenk H.-P."/>
            <person name="Eisen J.A."/>
        </authorList>
    </citation>
    <scope>NUCLEOTIDE SEQUENCE [LARGE SCALE GENOMIC DNA]</scope>
    <source>
        <strain evidence="3">ATCC 49306 / DSM 6799 / DCB-1</strain>
    </source>
</reference>
<organism evidence="2 3">
    <name type="scientific">Desulfomonile tiedjei (strain ATCC 49306 / DSM 6799 / DCB-1)</name>
    <dbReference type="NCBI Taxonomy" id="706587"/>
    <lineage>
        <taxon>Bacteria</taxon>
        <taxon>Pseudomonadati</taxon>
        <taxon>Thermodesulfobacteriota</taxon>
        <taxon>Desulfomonilia</taxon>
        <taxon>Desulfomonilales</taxon>
        <taxon>Desulfomonilaceae</taxon>
        <taxon>Desulfomonile</taxon>
    </lineage>
</organism>